<feature type="region of interest" description="Disordered" evidence="1">
    <location>
        <begin position="415"/>
        <end position="441"/>
    </location>
</feature>
<feature type="region of interest" description="Disordered" evidence="1">
    <location>
        <begin position="243"/>
        <end position="277"/>
    </location>
</feature>
<dbReference type="EMBL" id="CDMZ01001452">
    <property type="protein sequence ID" value="CEM32823.1"/>
    <property type="molecule type" value="Genomic_DNA"/>
</dbReference>
<feature type="compositionally biased region" description="Basic and acidic residues" evidence="1">
    <location>
        <begin position="2062"/>
        <end position="2079"/>
    </location>
</feature>
<evidence type="ECO:0000313" key="2">
    <source>
        <dbReference type="EMBL" id="CEM32823.1"/>
    </source>
</evidence>
<feature type="region of interest" description="Disordered" evidence="1">
    <location>
        <begin position="1087"/>
        <end position="1171"/>
    </location>
</feature>
<feature type="compositionally biased region" description="Basic and acidic residues" evidence="1">
    <location>
        <begin position="303"/>
        <end position="314"/>
    </location>
</feature>
<feature type="region of interest" description="Disordered" evidence="1">
    <location>
        <begin position="1678"/>
        <end position="1699"/>
    </location>
</feature>
<gene>
    <name evidence="2" type="ORF">Cvel_22967</name>
</gene>
<feature type="compositionally biased region" description="Acidic residues" evidence="1">
    <location>
        <begin position="772"/>
        <end position="784"/>
    </location>
</feature>
<feature type="compositionally biased region" description="Basic and acidic residues" evidence="1">
    <location>
        <begin position="1465"/>
        <end position="1475"/>
    </location>
</feature>
<feature type="region of interest" description="Disordered" evidence="1">
    <location>
        <begin position="728"/>
        <end position="750"/>
    </location>
</feature>
<feature type="region of interest" description="Disordered" evidence="1">
    <location>
        <begin position="300"/>
        <end position="351"/>
    </location>
</feature>
<feature type="compositionally biased region" description="Basic and acidic residues" evidence="1">
    <location>
        <begin position="1139"/>
        <end position="1158"/>
    </location>
</feature>
<feature type="compositionally biased region" description="Gly residues" evidence="1">
    <location>
        <begin position="886"/>
        <end position="895"/>
    </location>
</feature>
<proteinExistence type="predicted"/>
<feature type="compositionally biased region" description="Basic and acidic residues" evidence="1">
    <location>
        <begin position="1243"/>
        <end position="1275"/>
    </location>
</feature>
<sequence>MDVDPCPSFLLEGEGNLRNSDDVHCCDMFKWFLESLTKDGVPCKKPESSQTLEEFSRVFSRQKSIRTSQRGPFGIFHSRGVPIRGDRPVALGFAKVGGKVSARVLLAYELRRPALTGHFTAKFFCIQKLVHGIFDEGLLLPSGVFQRGAERAIHDWLSPANDAVFGACLEVLGVDVLGGRLNLKDPDVIADIEGTWTEAPVPEVHPATQEDEDRTQAQKFFGIDRVVREFAFFGASDWKVSVSENDDDEDLDGPAAASTRKGRNPGRAFGHESQPARQIAGTYPRSASALGLDCLFPPLIPSEDQKTGEQEAKGPKGTVRESQSLTSLGALPAAGAGPISRRATTATADKRPPRVVRIGSVYHECMGDFCWQPAPLTLQRASLATHDPVSVRWKKIVGAADAEVMKPLDGEDMAGGISGGAASRKGGGSGAAGADDPTADSDGNLYSISPGSIVLSRLERAVPLLAGHTKRLFRLDAARVCSRCFMFYSKLDSLRAIGGGPVGGRISKADTKHAVEEELALLRGVKSPERAHVGKPLVGTGAQKYWKGDSTGGQFAVLVPKPRPETARTVFGRLFGGVSGADLVLAAKGVEKSSPSAFAHKYLEIPDGGEEQTACLIQAAVPKIFETKAFRQEKREREKAKLGPEVDEVVEGGDVDTEGGGGGTGILSEEKTWAKGSAGVSRQKQKGKDVTANVSPFGVLTHPMGGGLNLMEHRAVMRKLIILTEEAAEASGEEEGLKKDAEGGEEEKELSRATMAWERFARLLIERQDMPPVDENEEVRDEQEDKSGGLTSVASLFLPTSGEEAENLEDHQGDMEGGADPLREKALKFLTFLRALAIRKPLPLPSRFLPLCPNLSCVDEAYLIHRRLGAPSDIPSSPSGDRKGGRFSGEGGGLGGSTLEISRTDAVSRQHCALSRSKSRGTMVGSQQQQQGMSLSKSPFSAAERGNPSPHGFQLTWRRRLWTPLMDKSLRKRLMEKGGGRAAGVGSVDLQPFDHFQDEMRRVRRKQRMRQAKQNLRLLSVANGRSSDFASSVAGRMKQGLKAARKKRDGSESDGNFTTDEGEEPEPLCRWKLFQAAVRATSASHKFSRLSGWAAPSPTHSPHCRKKGSPSRQASRPFTEKQNSVSFPNKSRSATSRQTSKEVPSKGPSREESVEVHQRPHTVHPSSSFSLPHALFSDRSSRDASPAMFAREMLTAWQEQRESFRHSTESDLRYAKLLHLNAIQKTEADLFIDPAGREDDENSDFHESQNDASRGHQDKQSPDKKGQTDENRQHPESSSNLPAALRPFSLLSVLNRTCEDSGDDLSHGEGQTSHDERPNRPSPLYKKAKTGLQLGASYFSAWGLLSTDQLSRKELSFQSLVKGTVSALRDVRKLQEAEEEAHEFYNQKKIERMERLGRRTTSPKRQTVDHATLRLDLDRILSASPGQGAAGGKRFASFLEANLASVSASPAAHIAFDSDGTAKGPLDEPPSHMDDIASPINRGEAEGPLSGGNVEGGHASARSVRTDFSAAVRTIKTGGGHTPSRRSSRQSSRVFPGQLDSGGAHTSINSALVEAAAEKQHQVGSQDDSHLMPPGAHGESISARPHSSRRRATLTGSPRSSITMPSHTSSRQHGGVSEVEPRSPRHWFITNYPSAPIEKGDPLPSPRHRVLMEAVERKSPRSAKRHIYMMGLLRDAQAGEAPNAETTNETPAEKGAKGGEALRRFAADRKVLQAAERMAAITSKALIDMDRGRPTAAAKVAEGKAATRGAINRLSALQSALSEARHISAPGVMWCPSQPQRPFAGVPEGITLPSQTAREQTSEMKEGTEAFPAGPIARFAPPFSSPPTAGGTTRPTHSAYTPKLHCDCNVTRTRRGASADARMQTERERGKSYRGLTKPAPEHDLKLQTKRGGGLARLWSKVENAIKLRLLRRGVLPRRAHLRAQKEKLELVLQVEMELRESSGGRVKARTFQSADGFVFRLPSEPTIEDLRPEGPGLRALVQVADLILSKGPRQQGASARGQGRFPFIRKRAHSRTGSERGSLLGGGRRSPSFSGVSQMHSQSPQRGAEELSDFSPSVASSHEKEGRDRDRQRDDGGSRVRSRGGEPPTPSPLSPDGQSPKRVDRRRKAVASPKSGLGLSGQMSLVAVSNSLQNFVHSVVDGGATPLSPTSGQKGGAPMAPTLSPLLSPHAHSIRSGLLQHSQREGGDGENSSDSMDEHNECRTLLDPHGHLWALSETTPLRQLDDRTRRLIVRLLRSLPSSTAVEGHMREVQIQTEVLERARPCEWVPNTRTSSPTRRTEKFASLATLQKAALLREEGGLQDPAVAAAVDRQQTLRPWLGAGGRGDIWNLRSVFPGVRDAAEEAAVMAKLKALDRELRAQDTVTGSGKQAPPQARPFSRASTAPSRPQSQEGMYGQADQKQKAALEAKEREKEQTELRRVRRILNKYLDMKQQVSGQEVSAFATGRFKHFGIAAPQRARDLAGIPSRFLKEPVGLSKNTNRYTASQRFSNLYSTGSGS</sequence>
<reference evidence="2" key="1">
    <citation type="submission" date="2014-11" db="EMBL/GenBank/DDBJ databases">
        <authorList>
            <person name="Otto D Thomas"/>
            <person name="Naeem Raeece"/>
        </authorList>
    </citation>
    <scope>NUCLEOTIDE SEQUENCE</scope>
</reference>
<feature type="region of interest" description="Disordered" evidence="1">
    <location>
        <begin position="2362"/>
        <end position="2418"/>
    </location>
</feature>
<feature type="region of interest" description="Disordered" evidence="1">
    <location>
        <begin position="1040"/>
        <end position="1065"/>
    </location>
</feature>
<feature type="compositionally biased region" description="Basic and acidic residues" evidence="1">
    <location>
        <begin position="1304"/>
        <end position="1319"/>
    </location>
</feature>
<feature type="compositionally biased region" description="Low complexity" evidence="1">
    <location>
        <begin position="328"/>
        <end position="338"/>
    </location>
</feature>
<evidence type="ECO:0000256" key="1">
    <source>
        <dbReference type="SAM" id="MobiDB-lite"/>
    </source>
</evidence>
<protein>
    <submittedName>
        <fullName evidence="2">Uncharacterized protein</fullName>
    </submittedName>
</protein>
<feature type="region of interest" description="Disordered" evidence="1">
    <location>
        <begin position="769"/>
        <end position="792"/>
    </location>
</feature>
<feature type="compositionally biased region" description="Polar residues" evidence="1">
    <location>
        <begin position="1594"/>
        <end position="1612"/>
    </location>
</feature>
<feature type="compositionally biased region" description="Polar residues" evidence="1">
    <location>
        <begin position="2381"/>
        <end position="2393"/>
    </location>
</feature>
<feature type="region of interest" description="Disordered" evidence="1">
    <location>
        <begin position="1992"/>
        <end position="2120"/>
    </location>
</feature>
<feature type="compositionally biased region" description="Low complexity" evidence="1">
    <location>
        <begin position="432"/>
        <end position="441"/>
    </location>
</feature>
<organism evidence="2">
    <name type="scientific">Chromera velia CCMP2878</name>
    <dbReference type="NCBI Taxonomy" id="1169474"/>
    <lineage>
        <taxon>Eukaryota</taxon>
        <taxon>Sar</taxon>
        <taxon>Alveolata</taxon>
        <taxon>Colpodellida</taxon>
        <taxon>Chromeraceae</taxon>
        <taxon>Chromera</taxon>
    </lineage>
</organism>
<accession>A0A0G4GR49</accession>
<feature type="region of interest" description="Disordered" evidence="1">
    <location>
        <begin position="2147"/>
        <end position="2202"/>
    </location>
</feature>
<feature type="region of interest" description="Disordered" evidence="1">
    <location>
        <begin position="1458"/>
        <end position="1622"/>
    </location>
</feature>
<feature type="compositionally biased region" description="Basic and acidic residues" evidence="1">
    <location>
        <begin position="2401"/>
        <end position="2418"/>
    </location>
</feature>
<dbReference type="VEuPathDB" id="CryptoDB:Cvel_22967"/>
<feature type="region of interest" description="Disordered" evidence="1">
    <location>
        <begin position="1857"/>
        <end position="1879"/>
    </location>
</feature>
<feature type="compositionally biased region" description="Polar residues" evidence="1">
    <location>
        <begin position="1110"/>
        <end position="1138"/>
    </location>
</feature>
<feature type="region of interest" description="Disordered" evidence="1">
    <location>
        <begin position="1299"/>
        <end position="1326"/>
    </location>
</feature>
<feature type="region of interest" description="Disordered" evidence="1">
    <location>
        <begin position="914"/>
        <end position="952"/>
    </location>
</feature>
<feature type="region of interest" description="Disordered" evidence="1">
    <location>
        <begin position="869"/>
        <end position="895"/>
    </location>
</feature>
<name>A0A0G4GR49_9ALVE</name>
<feature type="region of interest" description="Disordered" evidence="1">
    <location>
        <begin position="1234"/>
        <end position="1284"/>
    </location>
</feature>